<reference evidence="3" key="1">
    <citation type="journal article" date="2019" name="Int. J. Syst. Evol. Microbiol.">
        <title>The Global Catalogue of Microorganisms (GCM) 10K type strain sequencing project: providing services to taxonomists for standard genome sequencing and annotation.</title>
        <authorList>
            <consortium name="The Broad Institute Genomics Platform"/>
            <consortium name="The Broad Institute Genome Sequencing Center for Infectious Disease"/>
            <person name="Wu L."/>
            <person name="Ma J."/>
        </authorList>
    </citation>
    <scope>NUCLEOTIDE SEQUENCE [LARGE SCALE GENOMIC DNA]</scope>
    <source>
        <strain evidence="3">NBRC 108728</strain>
    </source>
</reference>
<dbReference type="SFLD" id="SFLDG01129">
    <property type="entry name" value="C1.5:_HAD__Beta-PGM__Phosphata"/>
    <property type="match status" value="1"/>
</dbReference>
<dbReference type="Gene3D" id="3.40.50.1000">
    <property type="entry name" value="HAD superfamily/HAD-like"/>
    <property type="match status" value="1"/>
</dbReference>
<dbReference type="SFLD" id="SFLDS00003">
    <property type="entry name" value="Haloacid_Dehalogenase"/>
    <property type="match status" value="1"/>
</dbReference>
<dbReference type="Pfam" id="PF00702">
    <property type="entry name" value="Hydrolase"/>
    <property type="match status" value="1"/>
</dbReference>
<protein>
    <recommendedName>
        <fullName evidence="4">HAD family hydrolase</fullName>
    </recommendedName>
</protein>
<accession>A0ABM8GHX0</accession>
<dbReference type="InterPro" id="IPR036412">
    <property type="entry name" value="HAD-like_sf"/>
</dbReference>
<evidence type="ECO:0008006" key="4">
    <source>
        <dbReference type="Google" id="ProtNLM"/>
    </source>
</evidence>
<dbReference type="NCBIfam" id="TIGR01509">
    <property type="entry name" value="HAD-SF-IA-v3"/>
    <property type="match status" value="1"/>
</dbReference>
<dbReference type="RefSeq" id="WP_286345024.1">
    <property type="nucleotide sequence ID" value="NZ_AP027732.1"/>
</dbReference>
<dbReference type="InterPro" id="IPR006439">
    <property type="entry name" value="HAD-SF_hydro_IA"/>
</dbReference>
<dbReference type="Proteomes" id="UP001321486">
    <property type="component" value="Chromosome"/>
</dbReference>
<organism evidence="2 3">
    <name type="scientific">Frondihabitans sucicola</name>
    <dbReference type="NCBI Taxonomy" id="1268041"/>
    <lineage>
        <taxon>Bacteria</taxon>
        <taxon>Bacillati</taxon>
        <taxon>Actinomycetota</taxon>
        <taxon>Actinomycetes</taxon>
        <taxon>Micrococcales</taxon>
        <taxon>Microbacteriaceae</taxon>
        <taxon>Frondihabitans</taxon>
    </lineage>
</organism>
<dbReference type="PANTHER" id="PTHR43316:SF3">
    <property type="entry name" value="HALOACID DEHALOGENASE, TYPE II (AFU_ORTHOLOGUE AFUA_2G07750)-RELATED"/>
    <property type="match status" value="1"/>
</dbReference>
<dbReference type="InterPro" id="IPR051540">
    <property type="entry name" value="S-2-haloacid_dehalogenase"/>
</dbReference>
<evidence type="ECO:0000313" key="2">
    <source>
        <dbReference type="EMBL" id="BDZ47961.1"/>
    </source>
</evidence>
<dbReference type="PANTHER" id="PTHR43316">
    <property type="entry name" value="HYDROLASE, HALOACID DELAHOGENASE-RELATED"/>
    <property type="match status" value="1"/>
</dbReference>
<gene>
    <name evidence="2" type="ORF">GCM10025867_02020</name>
</gene>
<proteinExistence type="predicted"/>
<dbReference type="PRINTS" id="PR00413">
    <property type="entry name" value="HADHALOGNASE"/>
</dbReference>
<dbReference type="NCBIfam" id="TIGR01549">
    <property type="entry name" value="HAD-SF-IA-v1"/>
    <property type="match status" value="1"/>
</dbReference>
<evidence type="ECO:0000313" key="3">
    <source>
        <dbReference type="Proteomes" id="UP001321486"/>
    </source>
</evidence>
<evidence type="ECO:0000256" key="1">
    <source>
        <dbReference type="ARBA" id="ARBA00022801"/>
    </source>
</evidence>
<name>A0ABM8GHX0_9MICO</name>
<keyword evidence="1" id="KW-0378">Hydrolase</keyword>
<dbReference type="InterPro" id="IPR023214">
    <property type="entry name" value="HAD_sf"/>
</dbReference>
<dbReference type="EMBL" id="AP027732">
    <property type="protein sequence ID" value="BDZ47961.1"/>
    <property type="molecule type" value="Genomic_DNA"/>
</dbReference>
<keyword evidence="3" id="KW-1185">Reference proteome</keyword>
<dbReference type="SUPFAM" id="SSF56784">
    <property type="entry name" value="HAD-like"/>
    <property type="match status" value="1"/>
</dbReference>
<sequence>MAIAAVLFDLYGTLAPGGTKELRDAVSREVAADLDVDVDRFAEAVRESFPGRTLGQTGSLDETLRTLAADLGGAPDSVAVGRAVERRVEMTRSLIDSTWALDVLDELRHRGLPLGLVSDCSVETALVWDTTALSARFDAHAFSCEHGVKKPDPRLYRVVTQALGVDPAECLYVGDGGSSELPGAAALGMRAVWLDHPGNQGGTNGVSWDGETIGELGGILPLLAPATTR</sequence>